<keyword evidence="8" id="KW-1185">Reference proteome</keyword>
<dbReference type="OrthoDB" id="9770043at2"/>
<dbReference type="InterPro" id="IPR055557">
    <property type="entry name" value="DUF7133"/>
</dbReference>
<evidence type="ECO:0000256" key="3">
    <source>
        <dbReference type="ARBA" id="ARBA00023004"/>
    </source>
</evidence>
<dbReference type="PANTHER" id="PTHR33546:SF1">
    <property type="entry name" value="LARGE, MULTIFUNCTIONAL SECRETED PROTEIN"/>
    <property type="match status" value="1"/>
</dbReference>
<keyword evidence="5" id="KW-0732">Signal</keyword>
<dbReference type="GO" id="GO:0020037">
    <property type="term" value="F:heme binding"/>
    <property type="evidence" value="ECO:0007669"/>
    <property type="project" value="InterPro"/>
</dbReference>
<sequence precursor="true">MSLLCPRSSMCSIVSALFCWFALLPTTGQAQESYQADVKPASDEAELSLRSIQVPDDLKLELFAAEPHVANIVAFATDDQGRLYVVETFRLHAGVTDIRGHMDWLKDDLACRTVADRVAKYRKYLGDKFSDYEKHPDRVRLIEDTDGDGKADKATVFAEGFDDAATGIAAGVLARDGNVWLTCIPDLWLLRDTNGDGKADLRKSLHHGYGVHTGFLGHDLHGLTYGPDGKIYFSIGDRGINVKTDKAHLEYPDMGTVLRCNPDGSDLEVFAQGLRNPQELAFDQYGNLFTVDNNSDGGDKARVVYVVEGGDSGWRIGYQFLQKPMLRGPWRDEKLWEPRNDSHPAYLLPPLMNLSDGPSGLAYYPGTGLPERYQDTFFLADFRGTPTRSGIRTFSVAPDGAGYKVANDDKLLWSVLATDVEFANDGGLYVSDWVTGWGMTGKGRIIKVVDPKQEGSEELAAIKKILAEGVQDASSERLLELLGHQDQRVRQRAQFELAKRRERAIPTLLKATQAGQPLLRRLHGLWGFGQVARQEQTDTAPIIALLADDDAEVRAQAARVLGDLRDAEAYDALVKALQDASPRVRFFAAKGLGKLGRSAAIEPLLAMLRENDNKDLYLRHAGAMALLGIGDRERLLDAAHDSSPAARLGVLLALRRMKDPEIARFLQDSDPSLVNEAALAIHDVPIKEALPALAALASRTDSPPHILRRVANANYRLGGTEEAARLAKLAANPNVPTPLRAEVVTWLDKWSDPPSLDPIVGLYRPVDASSRSQLAANDALATHIEALLIEAPEQVQLETARQSGLHRIKAAKPHLVKLAGDEKRSGKLRAEATHALANIDEDGLKQAANVTIASNVPELRIVGMKLMAEHQPEQAVPPLEKALSEGTVAEKQNAAQLLAGLEQPGATEALATAMDQLLAGKAPPEIHLELLEAARSGKSPALKERLERYEASLAPGDPVAPFAEALAGGDATKGADVFRRTETACARCHRIGKFGSDVGPELTDLGKREKRQHILESIVAPNAKVAKGFEGITIVTVDGDILTGVLKEENDHQVTIVTPKVERKTIRKEDIDERAPGKSAMPDDLIKRLSKSDLRDLVEYLARQKSKPVGPSGHGM</sequence>
<dbReference type="GO" id="GO:0009055">
    <property type="term" value="F:electron transfer activity"/>
    <property type="evidence" value="ECO:0007669"/>
    <property type="project" value="InterPro"/>
</dbReference>
<dbReference type="SUPFAM" id="SSF50952">
    <property type="entry name" value="Soluble quinoprotein glucose dehydrogenase"/>
    <property type="match status" value="1"/>
</dbReference>
<dbReference type="SUPFAM" id="SSF46626">
    <property type="entry name" value="Cytochrome c"/>
    <property type="match status" value="1"/>
</dbReference>
<keyword evidence="1 4" id="KW-0349">Heme</keyword>
<feature type="domain" description="Cytochrome c" evidence="6">
    <location>
        <begin position="969"/>
        <end position="1105"/>
    </location>
</feature>
<dbReference type="InterPro" id="IPR013427">
    <property type="entry name" value="Haem-bd_dom_put"/>
</dbReference>
<dbReference type="EMBL" id="CP036279">
    <property type="protein sequence ID" value="QDU62673.1"/>
    <property type="molecule type" value="Genomic_DNA"/>
</dbReference>
<evidence type="ECO:0000256" key="2">
    <source>
        <dbReference type="ARBA" id="ARBA00022723"/>
    </source>
</evidence>
<organism evidence="7 8">
    <name type="scientific">Kolteria novifilia</name>
    <dbReference type="NCBI Taxonomy" id="2527975"/>
    <lineage>
        <taxon>Bacteria</taxon>
        <taxon>Pseudomonadati</taxon>
        <taxon>Planctomycetota</taxon>
        <taxon>Planctomycetia</taxon>
        <taxon>Kolteriales</taxon>
        <taxon>Kolteriaceae</taxon>
        <taxon>Kolteria</taxon>
    </lineage>
</organism>
<dbReference type="Gene3D" id="2.120.10.30">
    <property type="entry name" value="TolB, C-terminal domain"/>
    <property type="match status" value="1"/>
</dbReference>
<evidence type="ECO:0000313" key="8">
    <source>
        <dbReference type="Proteomes" id="UP000317093"/>
    </source>
</evidence>
<gene>
    <name evidence="7" type="primary">gdhB_2</name>
    <name evidence="7" type="ORF">Pan216_35400</name>
</gene>
<dbReference type="PROSITE" id="PS51007">
    <property type="entry name" value="CYTC"/>
    <property type="match status" value="1"/>
</dbReference>
<evidence type="ECO:0000259" key="6">
    <source>
        <dbReference type="PROSITE" id="PS51007"/>
    </source>
</evidence>
<dbReference type="InterPro" id="IPR011989">
    <property type="entry name" value="ARM-like"/>
</dbReference>
<feature type="chain" id="PRO_5022167171" evidence="5">
    <location>
        <begin position="31"/>
        <end position="1116"/>
    </location>
</feature>
<dbReference type="SMART" id="SM00567">
    <property type="entry name" value="EZ_HEAT"/>
    <property type="match status" value="6"/>
</dbReference>
<dbReference type="InterPro" id="IPR004155">
    <property type="entry name" value="PBS_lyase_HEAT"/>
</dbReference>
<proteinExistence type="predicted"/>
<accession>A0A518B6S5</accession>
<evidence type="ECO:0000256" key="5">
    <source>
        <dbReference type="SAM" id="SignalP"/>
    </source>
</evidence>
<dbReference type="PANTHER" id="PTHR33546">
    <property type="entry name" value="LARGE, MULTIFUNCTIONAL SECRETED PROTEIN-RELATED"/>
    <property type="match status" value="1"/>
</dbReference>
<keyword evidence="7" id="KW-0560">Oxidoreductase</keyword>
<evidence type="ECO:0000313" key="7">
    <source>
        <dbReference type="EMBL" id="QDU62673.1"/>
    </source>
</evidence>
<feature type="signal peptide" evidence="5">
    <location>
        <begin position="1"/>
        <end position="30"/>
    </location>
</feature>
<dbReference type="EC" id="1.1.5.2" evidence="7"/>
<dbReference type="InterPro" id="IPR036909">
    <property type="entry name" value="Cyt_c-like_dom_sf"/>
</dbReference>
<dbReference type="Gene3D" id="1.10.760.10">
    <property type="entry name" value="Cytochrome c-like domain"/>
    <property type="match status" value="1"/>
</dbReference>
<name>A0A518B6S5_9BACT</name>
<dbReference type="InterPro" id="IPR016024">
    <property type="entry name" value="ARM-type_fold"/>
</dbReference>
<keyword evidence="3 4" id="KW-0408">Iron</keyword>
<dbReference type="InterPro" id="IPR011041">
    <property type="entry name" value="Quinoprot_gluc/sorb_DH_b-prop"/>
</dbReference>
<dbReference type="NCBIfam" id="TIGR02603">
    <property type="entry name" value="CxxCH_TIGR02603"/>
    <property type="match status" value="1"/>
</dbReference>
<dbReference type="RefSeq" id="WP_145259576.1">
    <property type="nucleotide sequence ID" value="NZ_CP036279.1"/>
</dbReference>
<dbReference type="Pfam" id="PF13646">
    <property type="entry name" value="HEAT_2"/>
    <property type="match status" value="1"/>
</dbReference>
<dbReference type="InterPro" id="IPR013428">
    <property type="entry name" value="Membrane-bound_put_N"/>
</dbReference>
<protein>
    <submittedName>
        <fullName evidence="7">Quinoprotein glucose dehydrogenase B</fullName>
        <ecNumber evidence="7">1.1.5.2</ecNumber>
    </submittedName>
</protein>
<reference evidence="7 8" key="1">
    <citation type="submission" date="2019-02" db="EMBL/GenBank/DDBJ databases">
        <title>Deep-cultivation of Planctomycetes and their phenomic and genomic characterization uncovers novel biology.</title>
        <authorList>
            <person name="Wiegand S."/>
            <person name="Jogler M."/>
            <person name="Boedeker C."/>
            <person name="Pinto D."/>
            <person name="Vollmers J."/>
            <person name="Rivas-Marin E."/>
            <person name="Kohn T."/>
            <person name="Peeters S.H."/>
            <person name="Heuer A."/>
            <person name="Rast P."/>
            <person name="Oberbeckmann S."/>
            <person name="Bunk B."/>
            <person name="Jeske O."/>
            <person name="Meyerdierks A."/>
            <person name="Storesund J.E."/>
            <person name="Kallscheuer N."/>
            <person name="Luecker S."/>
            <person name="Lage O.M."/>
            <person name="Pohl T."/>
            <person name="Merkel B.J."/>
            <person name="Hornburger P."/>
            <person name="Mueller R.-W."/>
            <person name="Bruemmer F."/>
            <person name="Labrenz M."/>
            <person name="Spormann A.M."/>
            <person name="Op den Camp H."/>
            <person name="Overmann J."/>
            <person name="Amann R."/>
            <person name="Jetten M.S.M."/>
            <person name="Mascher T."/>
            <person name="Medema M.H."/>
            <person name="Devos D.P."/>
            <person name="Kaster A.-K."/>
            <person name="Ovreas L."/>
            <person name="Rohde M."/>
            <person name="Galperin M.Y."/>
            <person name="Jogler C."/>
        </authorList>
    </citation>
    <scope>NUCLEOTIDE SEQUENCE [LARGE SCALE GENOMIC DNA]</scope>
    <source>
        <strain evidence="7 8">Pan216</strain>
    </source>
</reference>
<dbReference type="AlphaFoldDB" id="A0A518B6S5"/>
<dbReference type="InterPro" id="IPR011042">
    <property type="entry name" value="6-blade_b-propeller_TolB-like"/>
</dbReference>
<dbReference type="Proteomes" id="UP000317093">
    <property type="component" value="Chromosome"/>
</dbReference>
<dbReference type="KEGG" id="knv:Pan216_35400"/>
<dbReference type="GO" id="GO:0008876">
    <property type="term" value="F:quinoprotein glucose dehydrogenase activity"/>
    <property type="evidence" value="ECO:0007669"/>
    <property type="project" value="UniProtKB-EC"/>
</dbReference>
<keyword evidence="2 4" id="KW-0479">Metal-binding</keyword>
<dbReference type="Pfam" id="PF23500">
    <property type="entry name" value="DUF7133"/>
    <property type="match status" value="1"/>
</dbReference>
<dbReference type="GO" id="GO:0046872">
    <property type="term" value="F:metal ion binding"/>
    <property type="evidence" value="ECO:0007669"/>
    <property type="project" value="UniProtKB-KW"/>
</dbReference>
<evidence type="ECO:0000256" key="1">
    <source>
        <dbReference type="ARBA" id="ARBA00022617"/>
    </source>
</evidence>
<dbReference type="NCBIfam" id="TIGR02604">
    <property type="entry name" value="Piru_Ver_Nterm"/>
    <property type="match status" value="1"/>
</dbReference>
<dbReference type="SUPFAM" id="SSF48371">
    <property type="entry name" value="ARM repeat"/>
    <property type="match status" value="3"/>
</dbReference>
<dbReference type="InterPro" id="IPR009056">
    <property type="entry name" value="Cyt_c-like_dom"/>
</dbReference>
<evidence type="ECO:0000256" key="4">
    <source>
        <dbReference type="PROSITE-ProRule" id="PRU00433"/>
    </source>
</evidence>
<dbReference type="Gene3D" id="1.25.10.10">
    <property type="entry name" value="Leucine-rich Repeat Variant"/>
    <property type="match status" value="2"/>
</dbReference>